<accession>A0ABR6SU21</accession>
<dbReference type="EMBL" id="JAASUB010000004">
    <property type="protein sequence ID" value="MBC1509015.1"/>
    <property type="molecule type" value="Genomic_DNA"/>
</dbReference>
<evidence type="ECO:0000313" key="2">
    <source>
        <dbReference type="Proteomes" id="UP000587800"/>
    </source>
</evidence>
<reference evidence="1 2" key="1">
    <citation type="submission" date="2020-03" db="EMBL/GenBank/DDBJ databases">
        <title>Soil Listeria distribution.</title>
        <authorList>
            <person name="Liao J."/>
            <person name="Wiedmann M."/>
        </authorList>
    </citation>
    <scope>NUCLEOTIDE SEQUENCE [LARGE SCALE GENOMIC DNA]</scope>
    <source>
        <strain evidence="1 2">FSL L7-1515</strain>
    </source>
</reference>
<dbReference type="Proteomes" id="UP000587800">
    <property type="component" value="Unassembled WGS sequence"/>
</dbReference>
<name>A0ABR6SU21_9LIST</name>
<gene>
    <name evidence="1" type="ORF">HCJ59_03680</name>
</gene>
<organism evidence="1 2">
    <name type="scientific">Listeria immobilis</name>
    <dbReference type="NCBI Taxonomy" id="2713502"/>
    <lineage>
        <taxon>Bacteria</taxon>
        <taxon>Bacillati</taxon>
        <taxon>Bacillota</taxon>
        <taxon>Bacilli</taxon>
        <taxon>Bacillales</taxon>
        <taxon>Listeriaceae</taxon>
        <taxon>Listeria</taxon>
    </lineage>
</organism>
<comment type="caution">
    <text evidence="1">The sequence shown here is derived from an EMBL/GenBank/DDBJ whole genome shotgun (WGS) entry which is preliminary data.</text>
</comment>
<proteinExistence type="predicted"/>
<keyword evidence="2" id="KW-1185">Reference proteome</keyword>
<evidence type="ECO:0000313" key="1">
    <source>
        <dbReference type="EMBL" id="MBC1509015.1"/>
    </source>
</evidence>
<dbReference type="RefSeq" id="WP_185395517.1">
    <property type="nucleotide sequence ID" value="NZ_JAASTU010000015.1"/>
</dbReference>
<protein>
    <submittedName>
        <fullName evidence="1">Uncharacterized protein</fullName>
    </submittedName>
</protein>
<sequence>MTYKVDDEIYIAIVLTKSAFVHTFLDDIEMIKRYLSLIDLFKNINESNIEDYKINGTKLETELYNSIKKVSGKNTLGWTIEVAICAFNTNRQIDTLVLEHLLSERLIHSVSGLKSYQLCAEIKKYFDTDKIITRKTLDEFTNYILQRKEEAE</sequence>